<comment type="caution">
    <text evidence="2">The sequence shown here is derived from an EMBL/GenBank/DDBJ whole genome shotgun (WGS) entry which is preliminary data.</text>
</comment>
<keyword evidence="3" id="KW-1185">Reference proteome</keyword>
<sequence length="175" mass="19568">MKALPKFVGPLLLLYLTWGDVSARISPLADYPSLRSVGSGVLTWWGIRVYKATLYAPQGEYHPNMPHALEIVYRMDISRERLAKTSLKQIEKIRGHALADRDAVLDQFKAVFCDVTPGDVIVGVHLPGEGARFYCRKDYLGRIDDPELAAAFFNIWLSPATAKPRLRAALLGEDQ</sequence>
<dbReference type="Pfam" id="PF16036">
    <property type="entry name" value="Chalcone_3"/>
    <property type="match status" value="1"/>
</dbReference>
<reference evidence="2 3" key="1">
    <citation type="submission" date="2016-06" db="EMBL/GenBank/DDBJ databases">
        <title>Genome sequence of endosymbiont of Candidatus Endolucinida thiodiazotropha.</title>
        <authorList>
            <person name="Poehlein A."/>
            <person name="Koenig S."/>
            <person name="Heiden S.E."/>
            <person name="Thuermer A."/>
            <person name="Voget S."/>
            <person name="Daniel R."/>
            <person name="Markert S."/>
            <person name="Gros O."/>
            <person name="Schweder T."/>
        </authorList>
    </citation>
    <scope>NUCLEOTIDE SEQUENCE [LARGE SCALE GENOMIC DNA]</scope>
    <source>
        <strain evidence="2 3">COS</strain>
    </source>
</reference>
<organism evidence="2 3">
    <name type="scientific">Candidatus Thiodiazotropha endolucinida</name>
    <dbReference type="NCBI Taxonomy" id="1655433"/>
    <lineage>
        <taxon>Bacteria</taxon>
        <taxon>Pseudomonadati</taxon>
        <taxon>Pseudomonadota</taxon>
        <taxon>Gammaproteobacteria</taxon>
        <taxon>Chromatiales</taxon>
        <taxon>Sedimenticolaceae</taxon>
        <taxon>Candidatus Thiodiazotropha</taxon>
    </lineage>
</organism>
<evidence type="ECO:0000313" key="2">
    <source>
        <dbReference type="EMBL" id="ODJ86240.1"/>
    </source>
</evidence>
<evidence type="ECO:0000259" key="1">
    <source>
        <dbReference type="Pfam" id="PF16036"/>
    </source>
</evidence>
<dbReference type="EMBL" id="MARB01000025">
    <property type="protein sequence ID" value="ODJ86240.1"/>
    <property type="molecule type" value="Genomic_DNA"/>
</dbReference>
<dbReference type="RefSeq" id="WP_069127337.1">
    <property type="nucleotide sequence ID" value="NZ_MARB01000025.1"/>
</dbReference>
<dbReference type="Gene3D" id="3.50.70.10">
    <property type="match status" value="1"/>
</dbReference>
<dbReference type="Proteomes" id="UP000094769">
    <property type="component" value="Unassembled WGS sequence"/>
</dbReference>
<feature type="domain" description="Chalcone isomerase" evidence="1">
    <location>
        <begin position="37"/>
        <end position="172"/>
    </location>
</feature>
<evidence type="ECO:0000313" key="3">
    <source>
        <dbReference type="Proteomes" id="UP000094769"/>
    </source>
</evidence>
<dbReference type="AlphaFoldDB" id="A0A7Z0VIS0"/>
<name>A0A7Z0VIS0_9GAMM</name>
<dbReference type="InterPro" id="IPR016088">
    <property type="entry name" value="Chalcone_isomerase_3-sand"/>
</dbReference>
<dbReference type="OrthoDB" id="7277038at2"/>
<accession>A0A7Z0VIS0</accession>
<gene>
    <name evidence="2" type="ORF">CODIS_35610</name>
</gene>
<protein>
    <recommendedName>
        <fullName evidence="1">Chalcone isomerase domain-containing protein</fullName>
    </recommendedName>
</protein>
<dbReference type="InterPro" id="IPR016087">
    <property type="entry name" value="Chalcone_isomerase"/>
</dbReference>
<proteinExistence type="predicted"/>